<dbReference type="GO" id="GO:0005654">
    <property type="term" value="C:nucleoplasm"/>
    <property type="evidence" value="ECO:0007669"/>
    <property type="project" value="Ensembl"/>
</dbReference>
<evidence type="ECO:0000256" key="9">
    <source>
        <dbReference type="ARBA" id="ARBA00023054"/>
    </source>
</evidence>
<feature type="region of interest" description="Disordered" evidence="12">
    <location>
        <begin position="81"/>
        <end position="112"/>
    </location>
</feature>
<dbReference type="Proteomes" id="UP000472275">
    <property type="component" value="Chromosome 5"/>
</dbReference>
<dbReference type="InterPro" id="IPR056791">
    <property type="entry name" value="Znf_Mcm10_C"/>
</dbReference>
<dbReference type="InParanoid" id="A0A663E1E1"/>
<dbReference type="FunFam" id="2.40.50.140:FF:000167">
    <property type="entry name" value="Minichromosome maintenance 10 replication initiation factor"/>
    <property type="match status" value="1"/>
</dbReference>
<dbReference type="GeneTree" id="ENSGT00390000007134"/>
<dbReference type="GO" id="GO:0005730">
    <property type="term" value="C:nucleolus"/>
    <property type="evidence" value="ECO:0007669"/>
    <property type="project" value="Ensembl"/>
</dbReference>
<evidence type="ECO:0000256" key="5">
    <source>
        <dbReference type="ARBA" id="ARBA00022723"/>
    </source>
</evidence>
<accession>A0A663E1E1</accession>
<keyword evidence="5" id="KW-0479">Metal-binding</keyword>
<dbReference type="Ensembl" id="ENSACCT00020006044.1">
    <property type="protein sequence ID" value="ENSACCP00020005799.1"/>
    <property type="gene ID" value="ENSACCG00020003969.1"/>
</dbReference>
<keyword evidence="11" id="KW-0539">Nucleus</keyword>
<dbReference type="GO" id="GO:0042802">
    <property type="term" value="F:identical protein binding"/>
    <property type="evidence" value="ECO:0007669"/>
    <property type="project" value="Ensembl"/>
</dbReference>
<evidence type="ECO:0000256" key="8">
    <source>
        <dbReference type="ARBA" id="ARBA00022833"/>
    </source>
</evidence>
<keyword evidence="10" id="KW-0238">DNA-binding</keyword>
<evidence type="ECO:0000259" key="13">
    <source>
        <dbReference type="SMART" id="SM01280"/>
    </source>
</evidence>
<dbReference type="PANTHER" id="PTHR13454:SF11">
    <property type="entry name" value="PROTEIN MCM10 HOMOLOG"/>
    <property type="match status" value="1"/>
</dbReference>
<comment type="similarity">
    <text evidence="2">Belongs to the MCM10 family.</text>
</comment>
<dbReference type="Pfam" id="PF09332">
    <property type="entry name" value="Mcm10"/>
    <property type="match status" value="1"/>
</dbReference>
<evidence type="ECO:0000256" key="4">
    <source>
        <dbReference type="ARBA" id="ARBA00022705"/>
    </source>
</evidence>
<name>A0A663E1E1_AQUCH</name>
<dbReference type="InterPro" id="IPR040184">
    <property type="entry name" value="Mcm10"/>
</dbReference>
<dbReference type="GO" id="GO:0003697">
    <property type="term" value="F:single-stranded DNA binding"/>
    <property type="evidence" value="ECO:0007669"/>
    <property type="project" value="InterPro"/>
</dbReference>
<dbReference type="GO" id="GO:0006974">
    <property type="term" value="P:DNA damage response"/>
    <property type="evidence" value="ECO:0007669"/>
    <property type="project" value="UniProtKB-KW"/>
</dbReference>
<feature type="domain" description="Replication factor Mcm10 C-terminal" evidence="13">
    <location>
        <begin position="515"/>
        <end position="850"/>
    </location>
</feature>
<dbReference type="Pfam" id="PF09329">
    <property type="entry name" value="zf-primase"/>
    <property type="match status" value="1"/>
</dbReference>
<dbReference type="Pfam" id="PF22379">
    <property type="entry name" value="OB_MCM10"/>
    <property type="match status" value="1"/>
</dbReference>
<evidence type="ECO:0000313" key="14">
    <source>
        <dbReference type="Ensembl" id="ENSACCP00020005799.1"/>
    </source>
</evidence>
<feature type="compositionally biased region" description="Low complexity" evidence="12">
    <location>
        <begin position="578"/>
        <end position="595"/>
    </location>
</feature>
<dbReference type="GO" id="GO:0019899">
    <property type="term" value="F:enzyme binding"/>
    <property type="evidence" value="ECO:0007669"/>
    <property type="project" value="Ensembl"/>
</dbReference>
<evidence type="ECO:0000256" key="2">
    <source>
        <dbReference type="ARBA" id="ARBA00009679"/>
    </source>
</evidence>
<evidence type="ECO:0000313" key="15">
    <source>
        <dbReference type="Proteomes" id="UP000472275"/>
    </source>
</evidence>
<feature type="region of interest" description="Disordered" evidence="12">
    <location>
        <begin position="571"/>
        <end position="609"/>
    </location>
</feature>
<dbReference type="InterPro" id="IPR015408">
    <property type="entry name" value="Znf_Mcm10/DnaG"/>
</dbReference>
<sequence length="852" mass="95304">MLSLIFDLADDDLDLLASLLEESETTEKNSPGKEDASEDERGEPDEYDELFDAEDDASYTEEVDAEDSMIDEQKENLAMLFGDVDDLLEEEDAEETVPTSAPSQAKEKTNQELQAELRKLQEQMKTLQEQLQKTAIGQQSSSGPEKKTPGKSPCLPLKERKVQKLQESPCFSAQLGNPLPPAKRGIQKSKASSLLSRQNSFLAFQPLKSAAGNTPNKVTREKTPHMPRCPSATTQPVSVETFSGLRLRKPRVSSAEMDRKMANRKLIRLSQLKSKLAAENLEEIDWVTFGVIVKKVTPQSANNGRTFSIWRLNDLRDLNQCVSLFLFGDVHKEHWKTDQGTVIGLLNANPMKPKEGSDEVCLSVDHPQKILLMGEALDMGTCKARKKNGDPCAQIVNLNDCEYCQYHIQSQYKKLSSKRADLQSTFSGGRIPKKVGRKNPSLKERLCQDGFYYGGVSSAAYAASVAAAAAPKRKIQTTLSNLVVRGVDAIVQETRQKIGAAKRPMQCSEEFKELLAQPTFGARNLCKHWTKAGIQGANFQSVSASALLKQQKQKLLEARKKRSEEIQRFLQNTSKAGSPALPSSSRQSSLQSPVPGAEFPKAAKMSTPQRPRLGTGFSEGEDILFFDGSPPPTPKLDSLAEAKKLAAIHRLRAKGQILAKTDPNSVKRKRADVDDVLEIVERVEKNVAQPQGMDELEPAQKKRREQLAYLESEEFQKILNAKSKHTDVLKEAEAELQEQYFQPLVKKEEMEEKMRSIKEVKCRVVTCKTCNYTFFKPLEACVQDNHDYQWHDAIKRFFKCPCGNRAISLDRLPKKPCSTCGLFKWERDGMLKVRVSQHLTTHLTSFLCGSCF</sequence>
<dbReference type="PANTHER" id="PTHR13454">
    <property type="entry name" value="PROTEIN MCM10 HOMOLOG"/>
    <property type="match status" value="1"/>
</dbReference>
<feature type="compositionally biased region" description="Acidic residues" evidence="12">
    <location>
        <begin position="36"/>
        <end position="69"/>
    </location>
</feature>
<dbReference type="SMART" id="SM01280">
    <property type="entry name" value="Mcm10"/>
    <property type="match status" value="1"/>
</dbReference>
<keyword evidence="4" id="KW-0235">DNA replication</keyword>
<evidence type="ECO:0000256" key="10">
    <source>
        <dbReference type="ARBA" id="ARBA00023125"/>
    </source>
</evidence>
<dbReference type="AlphaFoldDB" id="A0A663E1E1"/>
<feature type="compositionally biased region" description="Polar residues" evidence="12">
    <location>
        <begin position="128"/>
        <end position="143"/>
    </location>
</feature>
<feature type="region of interest" description="Disordered" evidence="12">
    <location>
        <begin position="20"/>
        <end position="69"/>
    </location>
</feature>
<organism evidence="14 15">
    <name type="scientific">Aquila chrysaetos chrysaetos</name>
    <dbReference type="NCBI Taxonomy" id="223781"/>
    <lineage>
        <taxon>Eukaryota</taxon>
        <taxon>Metazoa</taxon>
        <taxon>Chordata</taxon>
        <taxon>Craniata</taxon>
        <taxon>Vertebrata</taxon>
        <taxon>Euteleostomi</taxon>
        <taxon>Archelosauria</taxon>
        <taxon>Archosauria</taxon>
        <taxon>Dinosauria</taxon>
        <taxon>Saurischia</taxon>
        <taxon>Theropoda</taxon>
        <taxon>Coelurosauria</taxon>
        <taxon>Aves</taxon>
        <taxon>Neognathae</taxon>
        <taxon>Neoaves</taxon>
        <taxon>Telluraves</taxon>
        <taxon>Accipitrimorphae</taxon>
        <taxon>Accipitriformes</taxon>
        <taxon>Accipitridae</taxon>
        <taxon>Accipitrinae</taxon>
        <taxon>Aquila</taxon>
    </lineage>
</organism>
<comment type="subcellular location">
    <subcellularLocation>
        <location evidence="1">Nucleus</location>
    </subcellularLocation>
</comment>
<evidence type="ECO:0000256" key="1">
    <source>
        <dbReference type="ARBA" id="ARBA00004123"/>
    </source>
</evidence>
<keyword evidence="8" id="KW-0862">Zinc</keyword>
<dbReference type="GO" id="GO:0008283">
    <property type="term" value="P:cell population proliferation"/>
    <property type="evidence" value="ECO:0007669"/>
    <property type="project" value="Ensembl"/>
</dbReference>
<gene>
    <name evidence="14" type="primary">MCM10</name>
</gene>
<feature type="compositionally biased region" description="Acidic residues" evidence="12">
    <location>
        <begin position="83"/>
        <end position="95"/>
    </location>
</feature>
<reference evidence="14" key="1">
    <citation type="submission" date="2025-08" db="UniProtKB">
        <authorList>
            <consortium name="Ensembl"/>
        </authorList>
    </citation>
    <scope>IDENTIFICATION</scope>
</reference>
<dbReference type="InterPro" id="IPR015411">
    <property type="entry name" value="Rep_factor_Mcm10_C"/>
</dbReference>
<protein>
    <recommendedName>
        <fullName evidence="3">Protein MCM10 homolog</fullName>
    </recommendedName>
</protein>
<dbReference type="InterPro" id="IPR055065">
    <property type="entry name" value="OB_MCM10"/>
</dbReference>
<evidence type="ECO:0000256" key="3">
    <source>
        <dbReference type="ARBA" id="ARBA00017770"/>
    </source>
</evidence>
<keyword evidence="15" id="KW-1185">Reference proteome</keyword>
<evidence type="ECO:0000256" key="11">
    <source>
        <dbReference type="ARBA" id="ARBA00023242"/>
    </source>
</evidence>
<reference evidence="14" key="2">
    <citation type="submission" date="2025-09" db="UniProtKB">
        <authorList>
            <consortium name="Ensembl"/>
        </authorList>
    </citation>
    <scope>IDENTIFICATION</scope>
</reference>
<dbReference type="GO" id="GO:0003688">
    <property type="term" value="F:DNA replication origin binding"/>
    <property type="evidence" value="ECO:0007669"/>
    <property type="project" value="TreeGrafter"/>
</dbReference>
<feature type="compositionally biased region" description="Basic and acidic residues" evidence="12">
    <location>
        <begin position="25"/>
        <end position="35"/>
    </location>
</feature>
<dbReference type="InterPro" id="IPR012340">
    <property type="entry name" value="NA-bd_OB-fold"/>
</dbReference>
<dbReference type="GO" id="GO:0006270">
    <property type="term" value="P:DNA replication initiation"/>
    <property type="evidence" value="ECO:0007669"/>
    <property type="project" value="Ensembl"/>
</dbReference>
<evidence type="ECO:0000256" key="7">
    <source>
        <dbReference type="ARBA" id="ARBA00022771"/>
    </source>
</evidence>
<dbReference type="Pfam" id="PF24863">
    <property type="entry name" value="zf-CCCH_Mcm10"/>
    <property type="match status" value="1"/>
</dbReference>
<dbReference type="GO" id="GO:0043596">
    <property type="term" value="C:nuclear replication fork"/>
    <property type="evidence" value="ECO:0007669"/>
    <property type="project" value="TreeGrafter"/>
</dbReference>
<feature type="region of interest" description="Disordered" evidence="12">
    <location>
        <begin position="212"/>
        <end position="235"/>
    </location>
</feature>
<keyword evidence="7" id="KW-0863">Zinc-finger</keyword>
<evidence type="ECO:0000256" key="12">
    <source>
        <dbReference type="SAM" id="MobiDB-lite"/>
    </source>
</evidence>
<keyword evidence="6" id="KW-0227">DNA damage</keyword>
<keyword evidence="9" id="KW-0175">Coiled coil</keyword>
<dbReference type="Gene3D" id="1.20.5.420">
    <property type="entry name" value="Immunoglobulin FC, subunit C"/>
    <property type="match status" value="1"/>
</dbReference>
<proteinExistence type="inferred from homology"/>
<feature type="region of interest" description="Disordered" evidence="12">
    <location>
        <begin position="128"/>
        <end position="155"/>
    </location>
</feature>
<dbReference type="Gene3D" id="2.40.50.140">
    <property type="entry name" value="Nucleic acid-binding proteins"/>
    <property type="match status" value="1"/>
</dbReference>
<dbReference type="GO" id="GO:0008270">
    <property type="term" value="F:zinc ion binding"/>
    <property type="evidence" value="ECO:0007669"/>
    <property type="project" value="UniProtKB-KW"/>
</dbReference>
<evidence type="ECO:0000256" key="6">
    <source>
        <dbReference type="ARBA" id="ARBA00022763"/>
    </source>
</evidence>